<evidence type="ECO:0000256" key="2">
    <source>
        <dbReference type="ARBA" id="ARBA00022475"/>
    </source>
</evidence>
<evidence type="ECO:0000313" key="8">
    <source>
        <dbReference type="EMBL" id="RQG99451.1"/>
    </source>
</evidence>
<dbReference type="InterPro" id="IPR020846">
    <property type="entry name" value="MFS_dom"/>
</dbReference>
<dbReference type="Proteomes" id="UP000281431">
    <property type="component" value="Unassembled WGS sequence"/>
</dbReference>
<gene>
    <name evidence="8" type="ORF">EA472_14605</name>
</gene>
<comment type="caution">
    <text evidence="8">The sequence shown here is derived from an EMBL/GenBank/DDBJ whole genome shotgun (WGS) entry which is preliminary data.</text>
</comment>
<keyword evidence="5 6" id="KW-0472">Membrane</keyword>
<proteinExistence type="predicted"/>
<dbReference type="Gene3D" id="1.20.1250.20">
    <property type="entry name" value="MFS general substrate transporter like domains"/>
    <property type="match status" value="2"/>
</dbReference>
<feature type="transmembrane region" description="Helical" evidence="6">
    <location>
        <begin position="12"/>
        <end position="37"/>
    </location>
</feature>
<dbReference type="SUPFAM" id="SSF103473">
    <property type="entry name" value="MFS general substrate transporter"/>
    <property type="match status" value="1"/>
</dbReference>
<evidence type="ECO:0000256" key="5">
    <source>
        <dbReference type="ARBA" id="ARBA00023136"/>
    </source>
</evidence>
<comment type="subcellular location">
    <subcellularLocation>
        <location evidence="1">Cell membrane</location>
        <topology evidence="1">Multi-pass membrane protein</topology>
    </subcellularLocation>
</comment>
<feature type="transmembrane region" description="Helical" evidence="6">
    <location>
        <begin position="215"/>
        <end position="232"/>
    </location>
</feature>
<feature type="domain" description="Major facilitator superfamily (MFS) profile" evidence="7">
    <location>
        <begin position="9"/>
        <end position="397"/>
    </location>
</feature>
<dbReference type="PANTHER" id="PTHR43124:SF3">
    <property type="entry name" value="CHLORAMPHENICOL EFFLUX PUMP RV0191"/>
    <property type="match status" value="1"/>
</dbReference>
<keyword evidence="2" id="KW-1003">Cell membrane</keyword>
<feature type="transmembrane region" description="Helical" evidence="6">
    <location>
        <begin position="138"/>
        <end position="156"/>
    </location>
</feature>
<reference evidence="8 9" key="1">
    <citation type="submission" date="2018-10" db="EMBL/GenBank/DDBJ databases">
        <title>Natrarchaeobius chitinivorans gen. nov., sp. nov., and Natrarchaeobius haloalkaliphilus sp. nov., alkaliphilic, chitin-utilizing haloarchaea from hypersaline alkaline lakes.</title>
        <authorList>
            <person name="Sorokin D.Y."/>
            <person name="Elcheninov A.G."/>
            <person name="Kostrikina N.A."/>
            <person name="Bale N.J."/>
            <person name="Sinninghe Damste J.S."/>
            <person name="Khijniak T.V."/>
            <person name="Kublanov I.V."/>
            <person name="Toshchakov S.V."/>
        </authorList>
    </citation>
    <scope>NUCLEOTIDE SEQUENCE [LARGE SCALE GENOMIC DNA]</scope>
    <source>
        <strain evidence="8 9">AArcht7</strain>
    </source>
</reference>
<dbReference type="GO" id="GO:0005886">
    <property type="term" value="C:plasma membrane"/>
    <property type="evidence" value="ECO:0007669"/>
    <property type="project" value="UniProtKB-SubCell"/>
</dbReference>
<dbReference type="InterPro" id="IPR036259">
    <property type="entry name" value="MFS_trans_sf"/>
</dbReference>
<dbReference type="InterPro" id="IPR050189">
    <property type="entry name" value="MFS_Efflux_Transporters"/>
</dbReference>
<protein>
    <submittedName>
        <fullName evidence="8">MFS transporter</fullName>
    </submittedName>
</protein>
<feature type="transmembrane region" description="Helical" evidence="6">
    <location>
        <begin position="244"/>
        <end position="264"/>
    </location>
</feature>
<feature type="transmembrane region" description="Helical" evidence="6">
    <location>
        <begin position="109"/>
        <end position="131"/>
    </location>
</feature>
<evidence type="ECO:0000256" key="4">
    <source>
        <dbReference type="ARBA" id="ARBA00022989"/>
    </source>
</evidence>
<organism evidence="8 9">
    <name type="scientific">Natrarchaeobius chitinivorans</name>
    <dbReference type="NCBI Taxonomy" id="1679083"/>
    <lineage>
        <taxon>Archaea</taxon>
        <taxon>Methanobacteriati</taxon>
        <taxon>Methanobacteriota</taxon>
        <taxon>Stenosarchaea group</taxon>
        <taxon>Halobacteria</taxon>
        <taxon>Halobacteriales</taxon>
        <taxon>Natrialbaceae</taxon>
        <taxon>Natrarchaeobius</taxon>
    </lineage>
</organism>
<evidence type="ECO:0000259" key="7">
    <source>
        <dbReference type="PROSITE" id="PS50850"/>
    </source>
</evidence>
<dbReference type="InterPro" id="IPR011701">
    <property type="entry name" value="MFS"/>
</dbReference>
<keyword evidence="3 6" id="KW-0812">Transmembrane</keyword>
<dbReference type="PANTHER" id="PTHR43124">
    <property type="entry name" value="PURINE EFFLUX PUMP PBUE"/>
    <property type="match status" value="1"/>
</dbReference>
<feature type="transmembrane region" description="Helical" evidence="6">
    <location>
        <begin position="76"/>
        <end position="97"/>
    </location>
</feature>
<keyword evidence="9" id="KW-1185">Reference proteome</keyword>
<dbReference type="OrthoDB" id="204048at2157"/>
<feature type="transmembrane region" description="Helical" evidence="6">
    <location>
        <begin position="308"/>
        <end position="330"/>
    </location>
</feature>
<evidence type="ECO:0000256" key="1">
    <source>
        <dbReference type="ARBA" id="ARBA00004651"/>
    </source>
</evidence>
<name>A0A3N6MSY6_NATCH</name>
<evidence type="ECO:0000256" key="6">
    <source>
        <dbReference type="SAM" id="Phobius"/>
    </source>
</evidence>
<dbReference type="AlphaFoldDB" id="A0A3N6MSY6"/>
<evidence type="ECO:0000313" key="9">
    <source>
        <dbReference type="Proteomes" id="UP000281431"/>
    </source>
</evidence>
<keyword evidence="4 6" id="KW-1133">Transmembrane helix</keyword>
<feature type="transmembrane region" description="Helical" evidence="6">
    <location>
        <begin position="168"/>
        <end position="186"/>
    </location>
</feature>
<evidence type="ECO:0000256" key="3">
    <source>
        <dbReference type="ARBA" id="ARBA00022692"/>
    </source>
</evidence>
<dbReference type="Pfam" id="PF07690">
    <property type="entry name" value="MFS_1"/>
    <property type="match status" value="1"/>
</dbReference>
<dbReference type="EMBL" id="REFZ01000009">
    <property type="protein sequence ID" value="RQG99451.1"/>
    <property type="molecule type" value="Genomic_DNA"/>
</dbReference>
<accession>A0A3N6MSY6</accession>
<dbReference type="PROSITE" id="PS50850">
    <property type="entry name" value="MFS"/>
    <property type="match status" value="1"/>
</dbReference>
<feature type="transmembrane region" description="Helical" evidence="6">
    <location>
        <begin position="371"/>
        <end position="390"/>
    </location>
</feature>
<feature type="transmembrane region" description="Helical" evidence="6">
    <location>
        <begin position="342"/>
        <end position="365"/>
    </location>
</feature>
<sequence length="397" mass="42229">MTALLERRWRVMVALWLVLVSMSAYEIVPASVLLLIIEDLSISASAASWLISVQLLAMALLAIPAGMILDQRDNRFISLVAVCALFGAAVWSWWAAVGGEYYSLLASRLFGGVAAVVLWTASVNVVSGVFADDRQATAVGFVSTAIPAGFVFGQLFGPQIATAYGWEMTFPILAAPAVVMMAVFALDSRSVSPAATGRQAPVWSEFRTLFRNRNVLLVSVMGFLALSLSMFYNSWLPSFLVDQFGFSLAGSGMLAAIFPAIGIVARAASGPISFRLFGGRRQPVVVASFAVLLPTTVVIAYVGRGAILYVLLVLAGFFTQFGIALMYTYVREFAAKNVVATALAILNALGFFGAFTAPIIAGVLIDQTDSYVAAFGYASALALLGLALALRTPEPVR</sequence>
<dbReference type="GO" id="GO:0022857">
    <property type="term" value="F:transmembrane transporter activity"/>
    <property type="evidence" value="ECO:0007669"/>
    <property type="project" value="InterPro"/>
</dbReference>
<feature type="transmembrane region" description="Helical" evidence="6">
    <location>
        <begin position="49"/>
        <end position="69"/>
    </location>
</feature>
<feature type="transmembrane region" description="Helical" evidence="6">
    <location>
        <begin position="284"/>
        <end position="302"/>
    </location>
</feature>